<dbReference type="PANTHER" id="PTHR33474">
    <property type="entry name" value="TRANSMEMBRANE PROTEIN"/>
    <property type="match status" value="1"/>
</dbReference>
<organism evidence="2 3">
    <name type="scientific">Dovyalis caffra</name>
    <dbReference type="NCBI Taxonomy" id="77055"/>
    <lineage>
        <taxon>Eukaryota</taxon>
        <taxon>Viridiplantae</taxon>
        <taxon>Streptophyta</taxon>
        <taxon>Embryophyta</taxon>
        <taxon>Tracheophyta</taxon>
        <taxon>Spermatophyta</taxon>
        <taxon>Magnoliopsida</taxon>
        <taxon>eudicotyledons</taxon>
        <taxon>Gunneridae</taxon>
        <taxon>Pentapetalae</taxon>
        <taxon>rosids</taxon>
        <taxon>fabids</taxon>
        <taxon>Malpighiales</taxon>
        <taxon>Salicaceae</taxon>
        <taxon>Flacourtieae</taxon>
        <taxon>Dovyalis</taxon>
    </lineage>
</organism>
<protein>
    <submittedName>
        <fullName evidence="2">Uncharacterized protein</fullName>
    </submittedName>
</protein>
<feature type="region of interest" description="Disordered" evidence="1">
    <location>
        <begin position="76"/>
        <end position="101"/>
    </location>
</feature>
<dbReference type="Proteomes" id="UP001314170">
    <property type="component" value="Unassembled WGS sequence"/>
</dbReference>
<dbReference type="AlphaFoldDB" id="A0AAV1QMB9"/>
<evidence type="ECO:0000313" key="3">
    <source>
        <dbReference type="Proteomes" id="UP001314170"/>
    </source>
</evidence>
<sequence>MIYTHNLSTSFFIRSIRLEEIANKEACSSNGRNTLSVTRIGGLVHGYDQVLPILEGTQMVKDREDEHMTDGRKIVQLNDYPGSGANNRHTPRPQFGRCVDC</sequence>
<dbReference type="EMBL" id="CAWUPB010000030">
    <property type="protein sequence ID" value="CAK7322826.1"/>
    <property type="molecule type" value="Genomic_DNA"/>
</dbReference>
<name>A0AAV1QMB9_9ROSI</name>
<reference evidence="2 3" key="1">
    <citation type="submission" date="2024-01" db="EMBL/GenBank/DDBJ databases">
        <authorList>
            <person name="Waweru B."/>
        </authorList>
    </citation>
    <scope>NUCLEOTIDE SEQUENCE [LARGE SCALE GENOMIC DNA]</scope>
</reference>
<accession>A0AAV1QMB9</accession>
<evidence type="ECO:0000256" key="1">
    <source>
        <dbReference type="SAM" id="MobiDB-lite"/>
    </source>
</evidence>
<gene>
    <name evidence="2" type="ORF">DCAF_LOCUS437</name>
</gene>
<keyword evidence="3" id="KW-1185">Reference proteome</keyword>
<dbReference type="PANTHER" id="PTHR33474:SF2">
    <property type="entry name" value="TRANSMEMBRANE PROTEIN"/>
    <property type="match status" value="1"/>
</dbReference>
<comment type="caution">
    <text evidence="2">The sequence shown here is derived from an EMBL/GenBank/DDBJ whole genome shotgun (WGS) entry which is preliminary data.</text>
</comment>
<proteinExistence type="predicted"/>
<evidence type="ECO:0000313" key="2">
    <source>
        <dbReference type="EMBL" id="CAK7322826.1"/>
    </source>
</evidence>